<feature type="binding site" evidence="5">
    <location>
        <position position="293"/>
    </location>
    <ligand>
        <name>FMN</name>
        <dbReference type="ChEBI" id="CHEBI:58210"/>
    </ligand>
</feature>
<dbReference type="Proteomes" id="UP000467700">
    <property type="component" value="Unassembled WGS sequence"/>
</dbReference>
<dbReference type="EMBL" id="CACVBS010000033">
    <property type="protein sequence ID" value="CAA7261540.1"/>
    <property type="molecule type" value="Genomic_DNA"/>
</dbReference>
<dbReference type="PANTHER" id="PTHR10578">
    <property type="entry name" value="S -2-HYDROXY-ACID OXIDASE-RELATED"/>
    <property type="match status" value="1"/>
</dbReference>
<dbReference type="PIRSF" id="PIRSF000138">
    <property type="entry name" value="Al-hdrx_acd_dh"/>
    <property type="match status" value="1"/>
</dbReference>
<name>A0A8S0VU40_CYCAE</name>
<feature type="binding site" evidence="5">
    <location>
        <position position="160"/>
    </location>
    <ligand>
        <name>glyoxylate</name>
        <dbReference type="ChEBI" id="CHEBI:36655"/>
    </ligand>
</feature>
<keyword evidence="5" id="KW-0288">FMN</keyword>
<dbReference type="PROSITE" id="PS00557">
    <property type="entry name" value="FMN_HYDROXY_ACID_DH_1"/>
    <property type="match status" value="1"/>
</dbReference>
<accession>A0A8S0VU40</accession>
<keyword evidence="5" id="KW-0285">Flavoprotein</keyword>
<keyword evidence="8" id="KW-1185">Reference proteome</keyword>
<dbReference type="InterPro" id="IPR008259">
    <property type="entry name" value="FMN_hydac_DH_AS"/>
</dbReference>
<comment type="cofactor">
    <cofactor evidence="1">
        <name>FMN</name>
        <dbReference type="ChEBI" id="CHEBI:58210"/>
    </cofactor>
</comment>
<dbReference type="InterPro" id="IPR037396">
    <property type="entry name" value="FMN_HAD"/>
</dbReference>
<feature type="binding site" evidence="5">
    <location>
        <position position="186"/>
    </location>
    <ligand>
        <name>FMN</name>
        <dbReference type="ChEBI" id="CHEBI:58210"/>
    </ligand>
</feature>
<dbReference type="GO" id="GO:0016491">
    <property type="term" value="F:oxidoreductase activity"/>
    <property type="evidence" value="ECO:0007669"/>
    <property type="project" value="UniProtKB-KW"/>
</dbReference>
<evidence type="ECO:0000256" key="4">
    <source>
        <dbReference type="PIRSR" id="PIRSR000138-1"/>
    </source>
</evidence>
<feature type="binding site" evidence="5">
    <location>
        <position position="136"/>
    </location>
    <ligand>
        <name>FMN</name>
        <dbReference type="ChEBI" id="CHEBI:58210"/>
    </ligand>
</feature>
<dbReference type="OrthoDB" id="25826at2759"/>
<protein>
    <recommendedName>
        <fullName evidence="6">FMN hydroxy acid dehydrogenase domain-containing protein</fullName>
    </recommendedName>
</protein>
<dbReference type="InterPro" id="IPR013785">
    <property type="entry name" value="Aldolase_TIM"/>
</dbReference>
<dbReference type="SUPFAM" id="SSF51395">
    <property type="entry name" value="FMN-linked oxidoreductases"/>
    <property type="match status" value="1"/>
</dbReference>
<organism evidence="7 8">
    <name type="scientific">Cyclocybe aegerita</name>
    <name type="common">Black poplar mushroom</name>
    <name type="synonym">Agrocybe aegerita</name>
    <dbReference type="NCBI Taxonomy" id="1973307"/>
    <lineage>
        <taxon>Eukaryota</taxon>
        <taxon>Fungi</taxon>
        <taxon>Dikarya</taxon>
        <taxon>Basidiomycota</taxon>
        <taxon>Agaricomycotina</taxon>
        <taxon>Agaricomycetes</taxon>
        <taxon>Agaricomycetidae</taxon>
        <taxon>Agaricales</taxon>
        <taxon>Agaricineae</taxon>
        <taxon>Bolbitiaceae</taxon>
        <taxon>Cyclocybe</taxon>
    </lineage>
</organism>
<dbReference type="InterPro" id="IPR000262">
    <property type="entry name" value="FMN-dep_DH"/>
</dbReference>
<dbReference type="InterPro" id="IPR012133">
    <property type="entry name" value="Alpha-hydoxy_acid_DH_FMN"/>
</dbReference>
<evidence type="ECO:0000256" key="2">
    <source>
        <dbReference type="ARBA" id="ARBA00023002"/>
    </source>
</evidence>
<evidence type="ECO:0000313" key="7">
    <source>
        <dbReference type="EMBL" id="CAA7261540.1"/>
    </source>
</evidence>
<comment type="caution">
    <text evidence="7">The sequence shown here is derived from an EMBL/GenBank/DDBJ whole genome shotgun (WGS) entry which is preliminary data.</text>
</comment>
<feature type="binding site" evidence="5">
    <location>
        <begin position="378"/>
        <end position="379"/>
    </location>
    <ligand>
        <name>FMN</name>
        <dbReference type="ChEBI" id="CHEBI:58210"/>
    </ligand>
</feature>
<feature type="active site" description="Proton acceptor" evidence="4">
    <location>
        <position position="317"/>
    </location>
</feature>
<comment type="similarity">
    <text evidence="3">Belongs to the FMN-dependent alpha-hydroxy acid dehydrogenase family.</text>
</comment>
<evidence type="ECO:0000256" key="1">
    <source>
        <dbReference type="ARBA" id="ARBA00001917"/>
    </source>
</evidence>
<dbReference type="Gene3D" id="3.20.20.70">
    <property type="entry name" value="Aldolase class I"/>
    <property type="match status" value="1"/>
</dbReference>
<dbReference type="PROSITE" id="PS51349">
    <property type="entry name" value="FMN_HYDROXY_ACID_DH_2"/>
    <property type="match status" value="1"/>
</dbReference>
<keyword evidence="2" id="KW-0560">Oxidoreductase</keyword>
<feature type="binding site" evidence="5">
    <location>
        <position position="54"/>
    </location>
    <ligand>
        <name>glyoxylate</name>
        <dbReference type="ChEBI" id="CHEBI:36655"/>
    </ligand>
</feature>
<evidence type="ECO:0000256" key="3">
    <source>
        <dbReference type="ARBA" id="ARBA00024042"/>
    </source>
</evidence>
<feature type="binding site" evidence="5">
    <location>
        <begin position="355"/>
        <end position="359"/>
    </location>
    <ligand>
        <name>FMN</name>
        <dbReference type="ChEBI" id="CHEBI:58210"/>
    </ligand>
</feature>
<gene>
    <name evidence="7" type="ORF">AAE3_LOCUS3754</name>
</gene>
<dbReference type="Pfam" id="PF01070">
    <property type="entry name" value="FMN_dh"/>
    <property type="match status" value="1"/>
</dbReference>
<evidence type="ECO:0000259" key="6">
    <source>
        <dbReference type="PROSITE" id="PS51349"/>
    </source>
</evidence>
<feature type="binding site" evidence="5">
    <location>
        <position position="315"/>
    </location>
    <ligand>
        <name>FMN</name>
        <dbReference type="ChEBI" id="CHEBI:58210"/>
    </ligand>
</feature>
<feature type="binding site" evidence="5">
    <location>
        <position position="317"/>
    </location>
    <ligand>
        <name>glyoxylate</name>
        <dbReference type="ChEBI" id="CHEBI:36655"/>
    </ligand>
</feature>
<dbReference type="AlphaFoldDB" id="A0A8S0VU40"/>
<feature type="domain" description="FMN hydroxy acid dehydrogenase" evidence="6">
    <location>
        <begin position="28"/>
        <end position="429"/>
    </location>
</feature>
<evidence type="ECO:0000256" key="5">
    <source>
        <dbReference type="PIRSR" id="PIRSR000138-2"/>
    </source>
</evidence>
<feature type="binding site" evidence="5">
    <location>
        <begin position="107"/>
        <end position="109"/>
    </location>
    <ligand>
        <name>FMN</name>
        <dbReference type="ChEBI" id="CHEBI:58210"/>
    </ligand>
</feature>
<feature type="binding site" evidence="5">
    <location>
        <position position="320"/>
    </location>
    <ligand>
        <name>glyoxylate</name>
        <dbReference type="ChEBI" id="CHEBI:36655"/>
    </ligand>
</feature>
<feature type="binding site" evidence="5">
    <location>
        <position position="195"/>
    </location>
    <ligand>
        <name>glyoxylate</name>
        <dbReference type="ChEBI" id="CHEBI:36655"/>
    </ligand>
</feature>
<evidence type="ECO:0000313" key="8">
    <source>
        <dbReference type="Proteomes" id="UP000467700"/>
    </source>
</evidence>
<dbReference type="PANTHER" id="PTHR10578:SF86">
    <property type="entry name" value="DEPENDENT DEHYDROGENASE, PUTATIVE (AFU_ORTHOLOGUE AFUA_6G02720)-RELATED"/>
    <property type="match status" value="1"/>
</dbReference>
<dbReference type="GO" id="GO:0010181">
    <property type="term" value="F:FMN binding"/>
    <property type="evidence" value="ECO:0007669"/>
    <property type="project" value="InterPro"/>
</dbReference>
<proteinExistence type="inferred from homology"/>
<feature type="binding site" evidence="5">
    <location>
        <position position="158"/>
    </location>
    <ligand>
        <name>FMN</name>
        <dbReference type="ChEBI" id="CHEBI:58210"/>
    </ligand>
</feature>
<sequence>MSQSTVVGGNPWSAYMLDIYRSRRGPQPLGTVVFEEIEAKAREKLKDYGGAFMYAGGSAGSNSTYRANVAQFAKWGIIPRMLVNATRRSLETTIFGVTHLSPLLIAPIGVQAIFHPDAEFSPARAAKALGVPYILSTAASRTIEEIAEANGDGHRWFQLYWPRTNEVTLSLLKRAKENNYKALVVTLDTMSLGWRPHDLETAYIPFGHGVGVQIGKSDPIFMARYGKQPVTEHPEFPYDAAKFDQGVVAGDPKAKEGLFFGMEWLKEANSGLYRDWNDLKFLRDNWEGPLILKGIQSAHDAEKALEHGVDGIIVSNHGGRQVDGAIPSLLALELIMRSIKVKEAQEAGKLTILFDSGIRTGSDIFKALALGAQAVLLGRPWLYGSIVGGQAGVEQVIKHTLADLDNTLGLAGYTSVAEIQGKGQEVIARIA</sequence>
<reference evidence="7 8" key="1">
    <citation type="submission" date="2020-01" db="EMBL/GenBank/DDBJ databases">
        <authorList>
            <person name="Gupta K D."/>
        </authorList>
    </citation>
    <scope>NUCLEOTIDE SEQUENCE [LARGE SCALE GENOMIC DNA]</scope>
</reference>